<organism evidence="2 3">
    <name type="scientific">Prymnesium parvum</name>
    <name type="common">Toxic golden alga</name>
    <dbReference type="NCBI Taxonomy" id="97485"/>
    <lineage>
        <taxon>Eukaryota</taxon>
        <taxon>Haptista</taxon>
        <taxon>Haptophyta</taxon>
        <taxon>Prymnesiophyceae</taxon>
        <taxon>Prymnesiales</taxon>
        <taxon>Prymnesiaceae</taxon>
        <taxon>Prymnesium</taxon>
    </lineage>
</organism>
<accession>A0AB34JA31</accession>
<sequence>MTYYPLVVPAKVAPIARRFVERAMGTYFDLGWAKMTGAASHGDLLGKILQLFHPELIHVVSCHGPPDSTKQANESDECAHRVMNVEHVKHPLQTSWSRQLHHQLGPKYHDVQYASAYAGSLLNASRDFVQRVGPLPKALFAYESQWRNESLRKSIEKSWLERQNEDVGLCGVPNSSRSYTPASSEDETLVTKQVEGEPQLNTQAYAFLWYGNTSSRMFSGAKVLVRSIRHFDSSRAIVMMSPEYPEPSDAMKDEQLRLLHERFKVSIRNPSAIMGMKVTGGCRT</sequence>
<comment type="caution">
    <text evidence="2">The sequence shown here is derived from an EMBL/GenBank/DDBJ whole genome shotgun (WGS) entry which is preliminary data.</text>
</comment>
<name>A0AB34JA31_PRYPA</name>
<dbReference type="EMBL" id="JBGBPQ010000011">
    <property type="protein sequence ID" value="KAL1515448.1"/>
    <property type="molecule type" value="Genomic_DNA"/>
</dbReference>
<evidence type="ECO:0000313" key="3">
    <source>
        <dbReference type="Proteomes" id="UP001515480"/>
    </source>
</evidence>
<dbReference type="AlphaFoldDB" id="A0AB34JA31"/>
<evidence type="ECO:0000313" key="2">
    <source>
        <dbReference type="EMBL" id="KAL1515448.1"/>
    </source>
</evidence>
<keyword evidence="3" id="KW-1185">Reference proteome</keyword>
<gene>
    <name evidence="1" type="ORF">AB1Y20_002071</name>
    <name evidence="2" type="ORF">AB1Y20_002073</name>
</gene>
<dbReference type="Proteomes" id="UP001515480">
    <property type="component" value="Unassembled WGS sequence"/>
</dbReference>
<reference evidence="2 3" key="1">
    <citation type="journal article" date="2024" name="Science">
        <title>Giant polyketide synthase enzymes in the biosynthesis of giant marine polyether toxins.</title>
        <authorList>
            <person name="Fallon T.R."/>
            <person name="Shende V.V."/>
            <person name="Wierzbicki I.H."/>
            <person name="Pendleton A.L."/>
            <person name="Watervoot N.F."/>
            <person name="Auber R.P."/>
            <person name="Gonzalez D.J."/>
            <person name="Wisecaver J.H."/>
            <person name="Moore B.S."/>
        </authorList>
    </citation>
    <scope>NUCLEOTIDE SEQUENCE [LARGE SCALE GENOMIC DNA]</scope>
    <source>
        <strain evidence="2 3">12B1</strain>
    </source>
</reference>
<dbReference type="EMBL" id="JBGBPQ010000011">
    <property type="protein sequence ID" value="KAL1515446.1"/>
    <property type="molecule type" value="Genomic_DNA"/>
</dbReference>
<protein>
    <submittedName>
        <fullName evidence="2">Uncharacterized protein</fullName>
    </submittedName>
</protein>
<evidence type="ECO:0000313" key="1">
    <source>
        <dbReference type="EMBL" id="KAL1515446.1"/>
    </source>
</evidence>
<proteinExistence type="predicted"/>